<comment type="similarity">
    <text evidence="1">Belongs to the SPATA6 family.</text>
</comment>
<keyword evidence="2" id="KW-0597">Phosphoprotein</keyword>
<evidence type="ECO:0000256" key="1">
    <source>
        <dbReference type="ARBA" id="ARBA00006215"/>
    </source>
</evidence>
<dbReference type="Proteomes" id="UP000095300">
    <property type="component" value="Unassembled WGS sequence"/>
</dbReference>
<reference evidence="4" key="1">
    <citation type="submission" date="2020-05" db="UniProtKB">
        <authorList>
            <consortium name="EnsemblMetazoa"/>
        </authorList>
    </citation>
    <scope>IDENTIFICATION</scope>
    <source>
        <strain evidence="4">USDA</strain>
    </source>
</reference>
<dbReference type="OrthoDB" id="5963614at2759"/>
<proteinExistence type="inferred from homology"/>
<evidence type="ECO:0000313" key="5">
    <source>
        <dbReference type="Proteomes" id="UP000095300"/>
    </source>
</evidence>
<dbReference type="PANTHER" id="PTHR16435:SF6">
    <property type="entry name" value="IP09370P"/>
    <property type="match status" value="1"/>
</dbReference>
<dbReference type="InterPro" id="IPR042769">
    <property type="entry name" value="SPATA6_fam"/>
</dbReference>
<dbReference type="GO" id="GO:0032027">
    <property type="term" value="F:myosin light chain binding"/>
    <property type="evidence" value="ECO:0007669"/>
    <property type="project" value="InterPro"/>
</dbReference>
<evidence type="ECO:0000259" key="3">
    <source>
        <dbReference type="Pfam" id="PF14909"/>
    </source>
</evidence>
<dbReference type="KEGG" id="scac:106087791"/>
<organism evidence="4 5">
    <name type="scientific">Stomoxys calcitrans</name>
    <name type="common">Stable fly</name>
    <name type="synonym">Conops calcitrans</name>
    <dbReference type="NCBI Taxonomy" id="35570"/>
    <lineage>
        <taxon>Eukaryota</taxon>
        <taxon>Metazoa</taxon>
        <taxon>Ecdysozoa</taxon>
        <taxon>Arthropoda</taxon>
        <taxon>Hexapoda</taxon>
        <taxon>Insecta</taxon>
        <taxon>Pterygota</taxon>
        <taxon>Neoptera</taxon>
        <taxon>Endopterygota</taxon>
        <taxon>Diptera</taxon>
        <taxon>Brachycera</taxon>
        <taxon>Muscomorpha</taxon>
        <taxon>Muscoidea</taxon>
        <taxon>Muscidae</taxon>
        <taxon>Stomoxys</taxon>
    </lineage>
</organism>
<evidence type="ECO:0000256" key="2">
    <source>
        <dbReference type="ARBA" id="ARBA00022553"/>
    </source>
</evidence>
<dbReference type="Pfam" id="PF14909">
    <property type="entry name" value="SPATA6"/>
    <property type="match status" value="1"/>
</dbReference>
<dbReference type="AlphaFoldDB" id="A0A1I8P173"/>
<accession>A0A1I8P173</accession>
<dbReference type="EnsemblMetazoa" id="SCAU003920-RB">
    <property type="protein sequence ID" value="SCAU003920-PB"/>
    <property type="gene ID" value="SCAU003920"/>
</dbReference>
<dbReference type="VEuPathDB" id="VectorBase:SCAU003920"/>
<sequence length="292" mass="33366">MNCQRFHVKIDIKLHAVTCPGVWLCSHGYLEVTLKTLGYFFRTGAIEPYFPILCHDHYKMEGYFKNTPSIASLIGQLQTEPLEITLWQSGRRLGYYQGVLMDLLQMTEPKLHCPHVNTKQLLMKTTPAFPGIIAPKVELCADFFIKDKILNMNNINEELKSFTSVQRKPLSYTPTKTMKHFCDNRPQFYQRPCIINPEPFEELAANAPRKQRTVCHARGFPGKSTKPFEPLVKSNSRRVSIVSTCSSNNTQTSAGIYDLDQDPCVGDFTQLQHNGHADCCELCQMYKSVFMQ</sequence>
<dbReference type="PANTHER" id="PTHR16435">
    <property type="entry name" value="SPERMATOGENESIS-ASSOCIATED PROTEIN 6 SPATA6"/>
    <property type="match status" value="1"/>
</dbReference>
<gene>
    <name evidence="4" type="primary">106087791</name>
</gene>
<dbReference type="STRING" id="35570.A0A1I8P173"/>
<dbReference type="GO" id="GO:0007283">
    <property type="term" value="P:spermatogenesis"/>
    <property type="evidence" value="ECO:0007669"/>
    <property type="project" value="InterPro"/>
</dbReference>
<protein>
    <recommendedName>
        <fullName evidence="3">Spermatogenesis-associated protein 6 N-terminal domain-containing protein</fullName>
    </recommendedName>
</protein>
<feature type="domain" description="Spermatogenesis-associated protein 6 N-terminal" evidence="3">
    <location>
        <begin position="10"/>
        <end position="142"/>
    </location>
</feature>
<dbReference type="GO" id="GO:0120212">
    <property type="term" value="C:sperm head-tail coupling apparatus"/>
    <property type="evidence" value="ECO:0007669"/>
    <property type="project" value="InterPro"/>
</dbReference>
<keyword evidence="5" id="KW-1185">Reference proteome</keyword>
<dbReference type="InterPro" id="IPR032732">
    <property type="entry name" value="SPATA6_N"/>
</dbReference>
<name>A0A1I8P173_STOCA</name>
<evidence type="ECO:0000313" key="4">
    <source>
        <dbReference type="EnsemblMetazoa" id="SCAU003920-PB"/>
    </source>
</evidence>